<dbReference type="Pfam" id="PF17874">
    <property type="entry name" value="TPR_MalT"/>
    <property type="match status" value="1"/>
</dbReference>
<gene>
    <name evidence="5" type="ORF">H9810_11985</name>
</gene>
<proteinExistence type="predicted"/>
<dbReference type="Pfam" id="PF25873">
    <property type="entry name" value="WHD_MalT"/>
    <property type="match status" value="1"/>
</dbReference>
<protein>
    <submittedName>
        <fullName evidence="5">LuxR C-terminal-related transcriptional regulator</fullName>
    </submittedName>
</protein>
<dbReference type="CDD" id="cd06170">
    <property type="entry name" value="LuxR_C_like"/>
    <property type="match status" value="1"/>
</dbReference>
<accession>A0A9D2F5K4</accession>
<evidence type="ECO:0000259" key="4">
    <source>
        <dbReference type="PROSITE" id="PS50043"/>
    </source>
</evidence>
<comment type="caution">
    <text evidence="5">The sequence shown here is derived from an EMBL/GenBank/DDBJ whole genome shotgun (WGS) entry which is preliminary data.</text>
</comment>
<name>A0A9D2F5K4_9FIRM</name>
<evidence type="ECO:0000256" key="1">
    <source>
        <dbReference type="ARBA" id="ARBA00023015"/>
    </source>
</evidence>
<dbReference type="InterPro" id="IPR059106">
    <property type="entry name" value="WHD_MalT"/>
</dbReference>
<dbReference type="SMART" id="SM00421">
    <property type="entry name" value="HTH_LUXR"/>
    <property type="match status" value="1"/>
</dbReference>
<evidence type="ECO:0000256" key="2">
    <source>
        <dbReference type="ARBA" id="ARBA00023125"/>
    </source>
</evidence>
<dbReference type="Gene3D" id="1.10.10.10">
    <property type="entry name" value="Winged helix-like DNA-binding domain superfamily/Winged helix DNA-binding domain"/>
    <property type="match status" value="1"/>
</dbReference>
<dbReference type="PANTHER" id="PTHR44688:SF16">
    <property type="entry name" value="DNA-BINDING TRANSCRIPTIONAL ACTIVATOR DEVR_DOSR"/>
    <property type="match status" value="1"/>
</dbReference>
<evidence type="ECO:0000313" key="5">
    <source>
        <dbReference type="EMBL" id="HIZ49426.1"/>
    </source>
</evidence>
<reference evidence="5" key="1">
    <citation type="journal article" date="2021" name="PeerJ">
        <title>Extensive microbial diversity within the chicken gut microbiome revealed by metagenomics and culture.</title>
        <authorList>
            <person name="Gilroy R."/>
            <person name="Ravi A."/>
            <person name="Getino M."/>
            <person name="Pursley I."/>
            <person name="Horton D.L."/>
            <person name="Alikhan N.F."/>
            <person name="Baker D."/>
            <person name="Gharbi K."/>
            <person name="Hall N."/>
            <person name="Watson M."/>
            <person name="Adriaenssens E.M."/>
            <person name="Foster-Nyarko E."/>
            <person name="Jarju S."/>
            <person name="Secka A."/>
            <person name="Antonio M."/>
            <person name="Oren A."/>
            <person name="Chaudhuri R.R."/>
            <person name="La Ragione R."/>
            <person name="Hildebrand F."/>
            <person name="Pallen M.J."/>
        </authorList>
    </citation>
    <scope>NUCLEOTIDE SEQUENCE</scope>
    <source>
        <strain evidence="5">3436</strain>
    </source>
</reference>
<dbReference type="PROSITE" id="PS00622">
    <property type="entry name" value="HTH_LUXR_1"/>
    <property type="match status" value="1"/>
</dbReference>
<dbReference type="SUPFAM" id="SSF52540">
    <property type="entry name" value="P-loop containing nucleoside triphosphate hydrolases"/>
    <property type="match status" value="1"/>
</dbReference>
<keyword evidence="1" id="KW-0805">Transcription regulation</keyword>
<dbReference type="InterPro" id="IPR041617">
    <property type="entry name" value="TPR_MalT"/>
</dbReference>
<dbReference type="InterPro" id="IPR016032">
    <property type="entry name" value="Sig_transdc_resp-reg_C-effctor"/>
</dbReference>
<evidence type="ECO:0000256" key="3">
    <source>
        <dbReference type="ARBA" id="ARBA00023163"/>
    </source>
</evidence>
<dbReference type="PROSITE" id="PS50043">
    <property type="entry name" value="HTH_LUXR_2"/>
    <property type="match status" value="1"/>
</dbReference>
<evidence type="ECO:0000313" key="6">
    <source>
        <dbReference type="Proteomes" id="UP000824031"/>
    </source>
</evidence>
<dbReference type="InterPro" id="IPR036388">
    <property type="entry name" value="WH-like_DNA-bd_sf"/>
</dbReference>
<dbReference type="AlphaFoldDB" id="A0A9D2F5K4"/>
<keyword evidence="3" id="KW-0804">Transcription</keyword>
<organism evidence="5 6">
    <name type="scientific">Candidatus Gemmiger excrementavium</name>
    <dbReference type="NCBI Taxonomy" id="2838608"/>
    <lineage>
        <taxon>Bacteria</taxon>
        <taxon>Bacillati</taxon>
        <taxon>Bacillota</taxon>
        <taxon>Clostridia</taxon>
        <taxon>Eubacteriales</taxon>
        <taxon>Gemmiger</taxon>
    </lineage>
</organism>
<dbReference type="Proteomes" id="UP000824031">
    <property type="component" value="Unassembled WGS sequence"/>
</dbReference>
<feature type="domain" description="HTH luxR-type" evidence="4">
    <location>
        <begin position="712"/>
        <end position="777"/>
    </location>
</feature>
<dbReference type="Pfam" id="PF00196">
    <property type="entry name" value="GerE"/>
    <property type="match status" value="1"/>
</dbReference>
<dbReference type="PANTHER" id="PTHR44688">
    <property type="entry name" value="DNA-BINDING TRANSCRIPTIONAL ACTIVATOR DEVR_DOSR"/>
    <property type="match status" value="1"/>
</dbReference>
<dbReference type="InterPro" id="IPR000792">
    <property type="entry name" value="Tscrpt_reg_LuxR_C"/>
</dbReference>
<dbReference type="InterPro" id="IPR011990">
    <property type="entry name" value="TPR-like_helical_dom_sf"/>
</dbReference>
<dbReference type="EMBL" id="DXBO01000177">
    <property type="protein sequence ID" value="HIZ49426.1"/>
    <property type="molecule type" value="Genomic_DNA"/>
</dbReference>
<dbReference type="Gene3D" id="1.25.40.10">
    <property type="entry name" value="Tetratricopeptide repeat domain"/>
    <property type="match status" value="1"/>
</dbReference>
<dbReference type="PRINTS" id="PR00038">
    <property type="entry name" value="HTHLUXR"/>
</dbReference>
<keyword evidence="2" id="KW-0238">DNA-binding</keyword>
<dbReference type="InterPro" id="IPR027417">
    <property type="entry name" value="P-loop_NTPase"/>
</dbReference>
<dbReference type="SUPFAM" id="SSF46894">
    <property type="entry name" value="C-terminal effector domain of the bipartite response regulators"/>
    <property type="match status" value="1"/>
</dbReference>
<dbReference type="GO" id="GO:0006355">
    <property type="term" value="P:regulation of DNA-templated transcription"/>
    <property type="evidence" value="ECO:0007669"/>
    <property type="project" value="InterPro"/>
</dbReference>
<sequence>MQTVLTSSLIQKYKQLSGRCRAVFFSAPTGFGKTCAAKALATGRRVVTLSARDPAFALPPAAGTWATLVVDDLQDLDSEADQQALCDLLRDCPDRRFLFLSRGPLPSCLMPFQAAGVLGLLTPRDLMLDREAAARLLQSHGVALPDADLASVCQVTRGYPLALELLAQRLERGEPCTRTTLDNTRLDLYRYYEETVLRRLDAPTRALLTQVAPFAPVTLDLARLVTGDNHAGERMVALLRTTSMLQQDKMGSYLFWPLFRDFLLWELDQHTSDSQRRTLYARAGLHYELAEDYGRALDCYNHSGNTDKISELLEKNAEMHPGMGHYLEMEPYYRALPEEEVLQSPALMQGMSMLCAMRMDFAASERWYTALRDYAAHSVGEKAREAKGRLAWLDIGLPQRPVDATAELFPKVFALLSARQIRLPPFSVTSTLPSLMNGGKDFSPWSKRDALLYATLRVPVEAVLGRDGVGLADCALAESQFEKGKDIRDQAIRLLAMLDHIRCNGTPDMEFAVVGLLARVQMDAGHPGDARESLLALRQRFVQAGQTRFLPNLDAMLCRTDLLLQDDGAAAAWLRDKAPGDAQCIQVLKRYQYFTEALVRLALGDYQAVLVTLAPLEPYCTACRRYIDSIQLHTLQAIARYRLDQPGWKNDLAAALDTAREYGFVRTVSQFGAAVLPLLESGGWTADADFLAAVTAAARTQASCCPGYLAPPQTLRAPLTETERQVLRLICADHTNAEIGQLLDIKLSTVKTHVSHILDKLQVTRRSQLKAAAARLHLIDT</sequence>
<dbReference type="GO" id="GO:0003677">
    <property type="term" value="F:DNA binding"/>
    <property type="evidence" value="ECO:0007669"/>
    <property type="project" value="UniProtKB-KW"/>
</dbReference>
<reference evidence="5" key="2">
    <citation type="submission" date="2021-04" db="EMBL/GenBank/DDBJ databases">
        <authorList>
            <person name="Gilroy R."/>
        </authorList>
    </citation>
    <scope>NUCLEOTIDE SEQUENCE</scope>
    <source>
        <strain evidence="5">3436</strain>
    </source>
</reference>